<dbReference type="AlphaFoldDB" id="A0A327NL60"/>
<dbReference type="PANTHER" id="PTHR34849:SF3">
    <property type="entry name" value="SSR2962 PROTEIN"/>
    <property type="match status" value="1"/>
</dbReference>
<protein>
    <recommendedName>
        <fullName evidence="3">DUF433 domain-containing protein</fullName>
    </recommendedName>
</protein>
<evidence type="ECO:0000313" key="2">
    <source>
        <dbReference type="Proteomes" id="UP000249016"/>
    </source>
</evidence>
<gene>
    <name evidence="1" type="ORF">HMF3257_12110</name>
</gene>
<dbReference type="InterPro" id="IPR036388">
    <property type="entry name" value="WH-like_DNA-bd_sf"/>
</dbReference>
<dbReference type="RefSeq" id="WP_111342436.1">
    <property type="nucleotide sequence ID" value="NZ_QLII01000001.1"/>
</dbReference>
<dbReference type="SUPFAM" id="SSF46689">
    <property type="entry name" value="Homeodomain-like"/>
    <property type="match status" value="1"/>
</dbReference>
<dbReference type="InterPro" id="IPR007367">
    <property type="entry name" value="DUF433"/>
</dbReference>
<evidence type="ECO:0000313" key="1">
    <source>
        <dbReference type="EMBL" id="RAI74806.1"/>
    </source>
</evidence>
<reference evidence="1 2" key="1">
    <citation type="submission" date="2018-06" db="EMBL/GenBank/DDBJ databases">
        <title>Spirosoma sp. HMF3257 Genome sequencing and assembly.</title>
        <authorList>
            <person name="Kang H."/>
            <person name="Cha I."/>
            <person name="Kim H."/>
            <person name="Kang J."/>
            <person name="Joh K."/>
        </authorList>
    </citation>
    <scope>NUCLEOTIDE SEQUENCE [LARGE SCALE GENOMIC DNA]</scope>
    <source>
        <strain evidence="1 2">HMF3257</strain>
    </source>
</reference>
<organism evidence="1 2">
    <name type="scientific">Spirosoma telluris</name>
    <dbReference type="NCBI Taxonomy" id="2183553"/>
    <lineage>
        <taxon>Bacteria</taxon>
        <taxon>Pseudomonadati</taxon>
        <taxon>Bacteroidota</taxon>
        <taxon>Cytophagia</taxon>
        <taxon>Cytophagales</taxon>
        <taxon>Cytophagaceae</taxon>
        <taxon>Spirosoma</taxon>
    </lineage>
</organism>
<sequence length="82" mass="9443">MNWQDYIHSDESVLVGKPVIKGTRLSVEFLLERLADGWTEQDLLDNYPRLSKEALQAVFAYVHTAMKDNLVFFPTTNLRQAS</sequence>
<dbReference type="InterPro" id="IPR009057">
    <property type="entry name" value="Homeodomain-like_sf"/>
</dbReference>
<dbReference type="PANTHER" id="PTHR34849">
    <property type="entry name" value="SSL5025 PROTEIN"/>
    <property type="match status" value="1"/>
</dbReference>
<dbReference type="OrthoDB" id="1494556at2"/>
<dbReference type="Gene3D" id="1.10.10.10">
    <property type="entry name" value="Winged helix-like DNA-binding domain superfamily/Winged helix DNA-binding domain"/>
    <property type="match status" value="1"/>
</dbReference>
<accession>A0A327NL60</accession>
<dbReference type="EMBL" id="QLII01000001">
    <property type="protein sequence ID" value="RAI74806.1"/>
    <property type="molecule type" value="Genomic_DNA"/>
</dbReference>
<comment type="caution">
    <text evidence="1">The sequence shown here is derived from an EMBL/GenBank/DDBJ whole genome shotgun (WGS) entry which is preliminary data.</text>
</comment>
<name>A0A327NL60_9BACT</name>
<proteinExistence type="predicted"/>
<keyword evidence="2" id="KW-1185">Reference proteome</keyword>
<evidence type="ECO:0008006" key="3">
    <source>
        <dbReference type="Google" id="ProtNLM"/>
    </source>
</evidence>
<dbReference type="Pfam" id="PF04255">
    <property type="entry name" value="DUF433"/>
    <property type="match status" value="1"/>
</dbReference>
<dbReference type="Proteomes" id="UP000249016">
    <property type="component" value="Unassembled WGS sequence"/>
</dbReference>